<dbReference type="FunFam" id="1.10.3720.10:FF:000001">
    <property type="entry name" value="Glycine betaine ABC transporter, permease"/>
    <property type="match status" value="1"/>
</dbReference>
<evidence type="ECO:0000256" key="2">
    <source>
        <dbReference type="ARBA" id="ARBA00022448"/>
    </source>
</evidence>
<protein>
    <submittedName>
        <fullName evidence="11">Glycine/betaine ABC transporter permease</fullName>
    </submittedName>
</protein>
<comment type="similarity">
    <text evidence="9">Belongs to the binding-protein-dependent transport system permease family.</text>
</comment>
<dbReference type="GO" id="GO:0015226">
    <property type="term" value="F:carnitine transmembrane transporter activity"/>
    <property type="evidence" value="ECO:0007669"/>
    <property type="project" value="TreeGrafter"/>
</dbReference>
<dbReference type="PANTHER" id="PTHR47737">
    <property type="entry name" value="GLYCINE BETAINE/PROLINE BETAINE TRANSPORT SYSTEM PERMEASE PROTEIN PROW"/>
    <property type="match status" value="1"/>
</dbReference>
<feature type="domain" description="ABC transmembrane type-1" evidence="10">
    <location>
        <begin position="95"/>
        <end position="274"/>
    </location>
</feature>
<gene>
    <name evidence="11" type="ORF">EsVE80_21110</name>
</gene>
<sequence length="577" mass="62848">MLDNLLQQAIPVAKWVENFTDWLTKTFAGLFSFVQSIGQIIMDTITNTLLFIPPLLFIVLLAVAAFFLSKKKPGLTILTFFGLLFIYNQGLWNDLMNTVTLVLLASLVSIVIGIPLGILMAKSEKANTIVSPILDFMQTMPAFVYLIPAVAFFGIGMVPGVFASVIFALPPTVRMTNLGIRQIPSELVEASDSFGGTGKQKLFKLELPLAKGTIMAGINQTMMLALSMVVTASMIGAPGLGRGVLSALQQAQVGNGFVNGLALVILAIIIDRFTQKLNAPKKERNKNLAPAAKKKQRWITGGVAVVVIALIFGSTFAGSHASDKGTIHLSYVEWDTEVASTNVVAEVLKEEGYDVKLTPLDMTVMWQSVANGETDGMVAAWLPHTHQAQYAKYKNQIENLGENLKGAKLGIVVPSYMDVNSLEDLSNQANQQIVGIEPGAGVMKAADKTQAAYPNLKDWTVESSSSGAMTVALGKAIKNKEPIVITGWSPHWMFAKYDLKYLADPKGTMGGAETINTMVRQGLKEDQPEAYQILDNFHWEQKDMEEVMLAVHDGKEPAQAAKEWVKSNPDKVNEWVK</sequence>
<evidence type="ECO:0000256" key="4">
    <source>
        <dbReference type="ARBA" id="ARBA00022692"/>
    </source>
</evidence>
<dbReference type="SUPFAM" id="SSF53850">
    <property type="entry name" value="Periplasmic binding protein-like II"/>
    <property type="match status" value="1"/>
</dbReference>
<reference evidence="11 12" key="1">
    <citation type="submission" date="2020-02" db="EMBL/GenBank/DDBJ databases">
        <title>Characterization of vanA genotype vancomycin-resistant Enterococcus saigonensis VE80.</title>
        <authorList>
            <person name="Harada T."/>
            <person name="Motooka D."/>
            <person name="Nakamura S."/>
            <person name="Yamamoto Y."/>
            <person name="Kawahara R."/>
            <person name="Kawatsu K."/>
        </authorList>
    </citation>
    <scope>NUCLEOTIDE SEQUENCE [LARGE SCALE GENOMIC DNA]</scope>
    <source>
        <strain evidence="11 12">VE80</strain>
    </source>
</reference>
<dbReference type="GO" id="GO:0043190">
    <property type="term" value="C:ATP-binding cassette (ABC) transporter complex"/>
    <property type="evidence" value="ECO:0007669"/>
    <property type="project" value="InterPro"/>
</dbReference>
<dbReference type="Pfam" id="PF00528">
    <property type="entry name" value="BPD_transp_1"/>
    <property type="match status" value="1"/>
</dbReference>
<proteinExistence type="inferred from homology"/>
<dbReference type="InterPro" id="IPR007210">
    <property type="entry name" value="ABC_Gly_betaine_transp_sub-bd"/>
</dbReference>
<comment type="similarity">
    <text evidence="8">In the N-terminal section; belongs to the binding-protein-dependent transport system permease family.</text>
</comment>
<keyword evidence="5 9" id="KW-1133">Transmembrane helix</keyword>
<evidence type="ECO:0000259" key="10">
    <source>
        <dbReference type="PROSITE" id="PS50928"/>
    </source>
</evidence>
<dbReference type="InterPro" id="IPR000515">
    <property type="entry name" value="MetI-like"/>
</dbReference>
<name>A0A679IAC3_9ENTE</name>
<feature type="transmembrane region" description="Helical" evidence="9">
    <location>
        <begin position="98"/>
        <end position="121"/>
    </location>
</feature>
<keyword evidence="3" id="KW-1003">Cell membrane</keyword>
<dbReference type="AlphaFoldDB" id="A0A679IAC3"/>
<evidence type="ECO:0000256" key="1">
    <source>
        <dbReference type="ARBA" id="ARBA00004141"/>
    </source>
</evidence>
<comment type="similarity">
    <text evidence="7">In the C-terminal section; belongs to the OsmX family.</text>
</comment>
<dbReference type="GO" id="GO:0005275">
    <property type="term" value="F:amine transmembrane transporter activity"/>
    <property type="evidence" value="ECO:0007669"/>
    <property type="project" value="TreeGrafter"/>
</dbReference>
<dbReference type="Gene3D" id="3.40.190.100">
    <property type="entry name" value="Glycine betaine-binding periplasmic protein, domain 2"/>
    <property type="match status" value="1"/>
</dbReference>
<keyword evidence="2 9" id="KW-0813">Transport</keyword>
<evidence type="ECO:0000256" key="8">
    <source>
        <dbReference type="ARBA" id="ARBA00035652"/>
    </source>
</evidence>
<keyword evidence="12" id="KW-1185">Reference proteome</keyword>
<evidence type="ECO:0000256" key="6">
    <source>
        <dbReference type="ARBA" id="ARBA00023136"/>
    </source>
</evidence>
<dbReference type="Gene3D" id="3.40.190.10">
    <property type="entry name" value="Periplasmic binding protein-like II"/>
    <property type="match status" value="1"/>
</dbReference>
<dbReference type="CDD" id="cd06261">
    <property type="entry name" value="TM_PBP2"/>
    <property type="match status" value="1"/>
</dbReference>
<evidence type="ECO:0000313" key="11">
    <source>
        <dbReference type="EMBL" id="BCA86588.1"/>
    </source>
</evidence>
<feature type="transmembrane region" description="Helical" evidence="9">
    <location>
        <begin position="298"/>
        <end position="318"/>
    </location>
</feature>
<keyword evidence="6 9" id="KW-0472">Membrane</keyword>
<accession>A0A679IAC3</accession>
<dbReference type="Gene3D" id="1.10.3720.10">
    <property type="entry name" value="MetI-like"/>
    <property type="match status" value="1"/>
</dbReference>
<dbReference type="GO" id="GO:0015871">
    <property type="term" value="P:choline transport"/>
    <property type="evidence" value="ECO:0007669"/>
    <property type="project" value="TreeGrafter"/>
</dbReference>
<feature type="transmembrane region" description="Helical" evidence="9">
    <location>
        <begin position="142"/>
        <end position="169"/>
    </location>
</feature>
<dbReference type="GO" id="GO:0031460">
    <property type="term" value="P:glycine betaine transport"/>
    <property type="evidence" value="ECO:0007669"/>
    <property type="project" value="TreeGrafter"/>
</dbReference>
<dbReference type="CDD" id="cd13639">
    <property type="entry name" value="PBP2_OpuAC_like"/>
    <property type="match status" value="1"/>
</dbReference>
<feature type="transmembrane region" description="Helical" evidence="9">
    <location>
        <begin position="222"/>
        <end position="241"/>
    </location>
</feature>
<dbReference type="Proteomes" id="UP000502998">
    <property type="component" value="Chromosome"/>
</dbReference>
<evidence type="ECO:0000256" key="9">
    <source>
        <dbReference type="RuleBase" id="RU363032"/>
    </source>
</evidence>
<dbReference type="SUPFAM" id="SSF161098">
    <property type="entry name" value="MetI-like"/>
    <property type="match status" value="1"/>
</dbReference>
<keyword evidence="4 9" id="KW-0812">Transmembrane</keyword>
<dbReference type="EMBL" id="AP022822">
    <property type="protein sequence ID" value="BCA86588.1"/>
    <property type="molecule type" value="Genomic_DNA"/>
</dbReference>
<feature type="transmembrane region" description="Helical" evidence="9">
    <location>
        <begin position="75"/>
        <end position="92"/>
    </location>
</feature>
<evidence type="ECO:0000256" key="7">
    <source>
        <dbReference type="ARBA" id="ARBA00035642"/>
    </source>
</evidence>
<organism evidence="11 12">
    <name type="scientific">Enterococcus saigonensis</name>
    <dbReference type="NCBI Taxonomy" id="1805431"/>
    <lineage>
        <taxon>Bacteria</taxon>
        <taxon>Bacillati</taxon>
        <taxon>Bacillota</taxon>
        <taxon>Bacilli</taxon>
        <taxon>Lactobacillales</taxon>
        <taxon>Enterococcaceae</taxon>
        <taxon>Enterococcus</taxon>
    </lineage>
</organism>
<evidence type="ECO:0000256" key="5">
    <source>
        <dbReference type="ARBA" id="ARBA00022989"/>
    </source>
</evidence>
<evidence type="ECO:0000256" key="3">
    <source>
        <dbReference type="ARBA" id="ARBA00022475"/>
    </source>
</evidence>
<dbReference type="InterPro" id="IPR035906">
    <property type="entry name" value="MetI-like_sf"/>
</dbReference>
<dbReference type="PANTHER" id="PTHR47737:SF1">
    <property type="entry name" value="GLYCINE BETAINE_PROLINE BETAINE TRANSPORT SYSTEM PERMEASE PROTEIN PROW"/>
    <property type="match status" value="1"/>
</dbReference>
<evidence type="ECO:0000313" key="12">
    <source>
        <dbReference type="Proteomes" id="UP000502998"/>
    </source>
</evidence>
<dbReference type="PROSITE" id="PS50928">
    <property type="entry name" value="ABC_TM1"/>
    <property type="match status" value="1"/>
</dbReference>
<dbReference type="Pfam" id="PF04069">
    <property type="entry name" value="OpuAC"/>
    <property type="match status" value="1"/>
</dbReference>
<feature type="transmembrane region" description="Helical" evidence="9">
    <location>
        <begin position="253"/>
        <end position="270"/>
    </location>
</feature>
<comment type="subcellular location">
    <subcellularLocation>
        <location evidence="9">Cell membrane</location>
        <topology evidence="9">Multi-pass membrane protein</topology>
    </subcellularLocation>
    <subcellularLocation>
        <location evidence="1">Membrane</location>
        <topology evidence="1">Multi-pass membrane protein</topology>
    </subcellularLocation>
</comment>
<dbReference type="KEGG" id="esg:EsVE80_21110"/>
<feature type="transmembrane region" description="Helical" evidence="9">
    <location>
        <begin position="48"/>
        <end position="68"/>
    </location>
</feature>